<feature type="region of interest" description="Disordered" evidence="4">
    <location>
        <begin position="405"/>
        <end position="425"/>
    </location>
</feature>
<keyword evidence="3" id="KW-0520">NAD</keyword>
<dbReference type="InterPro" id="IPR039697">
    <property type="entry name" value="Alcohol_dehydrogenase_Fe"/>
</dbReference>
<comment type="caution">
    <text evidence="7">The sequence shown here is derived from an EMBL/GenBank/DDBJ whole genome shotgun (WGS) entry which is preliminary data.</text>
</comment>
<dbReference type="FunFam" id="1.20.1090.10:FF:000001">
    <property type="entry name" value="Aldehyde-alcohol dehydrogenase"/>
    <property type="match status" value="1"/>
</dbReference>
<dbReference type="GO" id="GO:0004022">
    <property type="term" value="F:alcohol dehydrogenase (NAD+) activity"/>
    <property type="evidence" value="ECO:0007669"/>
    <property type="project" value="TreeGrafter"/>
</dbReference>
<evidence type="ECO:0000256" key="2">
    <source>
        <dbReference type="ARBA" id="ARBA00023002"/>
    </source>
</evidence>
<dbReference type="FunFam" id="3.40.50.1970:FF:000003">
    <property type="entry name" value="Alcohol dehydrogenase, iron-containing"/>
    <property type="match status" value="1"/>
</dbReference>
<dbReference type="PANTHER" id="PTHR11496:SF102">
    <property type="entry name" value="ALCOHOL DEHYDROGENASE 4"/>
    <property type="match status" value="1"/>
</dbReference>
<comment type="similarity">
    <text evidence="1">Belongs to the iron-containing alcohol dehydrogenase family.</text>
</comment>
<accession>A0A8J6J0D5</accession>
<dbReference type="InterPro" id="IPR018211">
    <property type="entry name" value="ADH_Fe_CS"/>
</dbReference>
<name>A0A8J6J0D5_9FIRM</name>
<evidence type="ECO:0000259" key="6">
    <source>
        <dbReference type="Pfam" id="PF25137"/>
    </source>
</evidence>
<dbReference type="PROSITE" id="PS00060">
    <property type="entry name" value="ADH_IRON_2"/>
    <property type="match status" value="1"/>
</dbReference>
<keyword evidence="8" id="KW-1185">Reference proteome</keyword>
<dbReference type="InterPro" id="IPR001670">
    <property type="entry name" value="ADH_Fe/GldA"/>
</dbReference>
<evidence type="ECO:0000313" key="8">
    <source>
        <dbReference type="Proteomes" id="UP000628736"/>
    </source>
</evidence>
<evidence type="ECO:0000259" key="5">
    <source>
        <dbReference type="Pfam" id="PF00465"/>
    </source>
</evidence>
<dbReference type="GO" id="GO:0046872">
    <property type="term" value="F:metal ion binding"/>
    <property type="evidence" value="ECO:0007669"/>
    <property type="project" value="InterPro"/>
</dbReference>
<organism evidence="7 8">
    <name type="scientific">Flintibacter hominis</name>
    <dbReference type="NCBI Taxonomy" id="2763048"/>
    <lineage>
        <taxon>Bacteria</taxon>
        <taxon>Bacillati</taxon>
        <taxon>Bacillota</taxon>
        <taxon>Clostridia</taxon>
        <taxon>Eubacteriales</taxon>
        <taxon>Flintibacter</taxon>
    </lineage>
</organism>
<protein>
    <submittedName>
        <fullName evidence="7">Iron-containing alcohol dehydrogenase</fullName>
    </submittedName>
</protein>
<keyword evidence="2" id="KW-0560">Oxidoreductase</keyword>
<dbReference type="Pfam" id="PF25137">
    <property type="entry name" value="ADH_Fe_C"/>
    <property type="match status" value="1"/>
</dbReference>
<evidence type="ECO:0000256" key="3">
    <source>
        <dbReference type="ARBA" id="ARBA00023027"/>
    </source>
</evidence>
<proteinExistence type="inferred from homology"/>
<dbReference type="RefSeq" id="WP_186851888.1">
    <property type="nucleotide sequence ID" value="NZ_JACOPO010000001.1"/>
</dbReference>
<dbReference type="InterPro" id="IPR056798">
    <property type="entry name" value="ADH_Fe_C"/>
</dbReference>
<evidence type="ECO:0000256" key="1">
    <source>
        <dbReference type="ARBA" id="ARBA00007358"/>
    </source>
</evidence>
<dbReference type="Pfam" id="PF00465">
    <property type="entry name" value="Fe-ADH"/>
    <property type="match status" value="1"/>
</dbReference>
<feature type="domain" description="Fe-containing alcohol dehydrogenase-like C-terminal" evidence="6">
    <location>
        <begin position="204"/>
        <end position="397"/>
    </location>
</feature>
<dbReference type="PANTHER" id="PTHR11496">
    <property type="entry name" value="ALCOHOL DEHYDROGENASE"/>
    <property type="match status" value="1"/>
</dbReference>
<dbReference type="SUPFAM" id="SSF56796">
    <property type="entry name" value="Dehydroquinate synthase-like"/>
    <property type="match status" value="1"/>
</dbReference>
<sequence>MHPLKKLTCRAFQLAFRLALPFLPYREPKQLDGLDSIPPLLKWSGVGSVLLVTDRSVRSLGLTAPLEKSLAGEGIICAVYDGTVSNPTIQNVEEGRQLYLDSGAQAIIAVGGGSVMDCAKGVGARIARPHKPVRRMKGLLRVLVPTPLTIAVPTTAGTGSEATLAAVITDPEKKHKYPINDFALIPDYAVLDPKITLGLPPFITATTGMDALTHAIESYIGQTTTKLTQAMSEEAARLIVHNLPRAFADGTDLEARRAMLRAAYCAGVSFTRSYVGYVHGLAHSLGGQYGIPHGLANAVILPYFLEEYGPACWEKLGKLAKAAGLAQEGDSAQQSALAFIAWIKEANRTMGIPETIAELRAEDIPAMARHADQECNPLYPVPRLMDRQELEIMYQKLMAKEASPWISKPSSRTSGPISKLARRLA</sequence>
<dbReference type="Gene3D" id="1.20.1090.10">
    <property type="entry name" value="Dehydroquinate synthase-like - alpha domain"/>
    <property type="match status" value="1"/>
</dbReference>
<reference evidence="7" key="1">
    <citation type="submission" date="2020-08" db="EMBL/GenBank/DDBJ databases">
        <title>Genome public.</title>
        <authorList>
            <person name="Liu C."/>
            <person name="Sun Q."/>
        </authorList>
    </citation>
    <scope>NUCLEOTIDE SEQUENCE</scope>
    <source>
        <strain evidence="7">NSJ-23</strain>
    </source>
</reference>
<dbReference type="AlphaFoldDB" id="A0A8J6J0D5"/>
<dbReference type="PROSITE" id="PS00913">
    <property type="entry name" value="ADH_IRON_1"/>
    <property type="match status" value="1"/>
</dbReference>
<gene>
    <name evidence="7" type="ORF">H8S11_01030</name>
</gene>
<dbReference type="Proteomes" id="UP000628736">
    <property type="component" value="Unassembled WGS sequence"/>
</dbReference>
<evidence type="ECO:0000256" key="4">
    <source>
        <dbReference type="SAM" id="MobiDB-lite"/>
    </source>
</evidence>
<dbReference type="Gene3D" id="3.40.50.1970">
    <property type="match status" value="1"/>
</dbReference>
<dbReference type="EMBL" id="JACOPO010000001">
    <property type="protein sequence ID" value="MBC5721409.1"/>
    <property type="molecule type" value="Genomic_DNA"/>
</dbReference>
<feature type="domain" description="Alcohol dehydrogenase iron-type/glycerol dehydrogenase GldA" evidence="5">
    <location>
        <begin position="34"/>
        <end position="193"/>
    </location>
</feature>
<dbReference type="CDD" id="cd08189">
    <property type="entry name" value="Fe-ADH-like"/>
    <property type="match status" value="1"/>
</dbReference>
<evidence type="ECO:0000313" key="7">
    <source>
        <dbReference type="EMBL" id="MBC5721409.1"/>
    </source>
</evidence>